<sequence length="349" mass="38530">MMSIRAILTMDMASLGHGLYRAWSWWLGEIRSVLPSVSHVGAVGKAQLVAEYVDVRLVFREYRPGTALPVPRFGPPEKLLPKSAFALPSADVLVHELELPVMPVAEMRKATAIDLDRLTPFAAEDVIFDLEPMEKAEPGSLTCRVAMAVVERETLKQSLKQLSESVGMPRSVCLVDHHLGVARFDFLKALGEADGHGNGRVLRSYCWLLVVALMVANFALFIVRDIASIHALSDRIDAQQTSIAVANALHRRVVVENQQRRLLLQRRTETSPLAMLATVTNALPDGAYVQRFEWDGVRLRLAGVVQPNTDAVAQLRSSAVLRKVLYSNSPKQAEGGPFEVSIRPSKAQR</sequence>
<keyword evidence="1" id="KW-0812">Transmembrane</keyword>
<dbReference type="Proteomes" id="UP000570514">
    <property type="component" value="Unassembled WGS sequence"/>
</dbReference>
<dbReference type="RefSeq" id="WP_167083103.1">
    <property type="nucleotide sequence ID" value="NZ_BAAADC010000001.1"/>
</dbReference>
<protein>
    <recommendedName>
        <fullName evidence="4">General secretion pathway protein GspL</fullName>
    </recommendedName>
</protein>
<evidence type="ECO:0000313" key="2">
    <source>
        <dbReference type="EMBL" id="NIK88976.1"/>
    </source>
</evidence>
<evidence type="ECO:0008006" key="4">
    <source>
        <dbReference type="Google" id="ProtNLM"/>
    </source>
</evidence>
<name>A0A846MZW7_9PROT</name>
<accession>A0A846MZW7</accession>
<keyword evidence="1" id="KW-0472">Membrane</keyword>
<feature type="transmembrane region" description="Helical" evidence="1">
    <location>
        <begin position="205"/>
        <end position="223"/>
    </location>
</feature>
<gene>
    <name evidence="2" type="ORF">FHS83_002294</name>
</gene>
<organism evidence="2 3">
    <name type="scientific">Rhizomicrobium palustre</name>
    <dbReference type="NCBI Taxonomy" id="189966"/>
    <lineage>
        <taxon>Bacteria</taxon>
        <taxon>Pseudomonadati</taxon>
        <taxon>Pseudomonadota</taxon>
        <taxon>Alphaproteobacteria</taxon>
        <taxon>Micropepsales</taxon>
        <taxon>Micropepsaceae</taxon>
        <taxon>Rhizomicrobium</taxon>
    </lineage>
</organism>
<evidence type="ECO:0000256" key="1">
    <source>
        <dbReference type="SAM" id="Phobius"/>
    </source>
</evidence>
<keyword evidence="1" id="KW-1133">Transmembrane helix</keyword>
<dbReference type="SUPFAM" id="SSF53067">
    <property type="entry name" value="Actin-like ATPase domain"/>
    <property type="match status" value="1"/>
</dbReference>
<proteinExistence type="predicted"/>
<comment type="caution">
    <text evidence="2">The sequence shown here is derived from an EMBL/GenBank/DDBJ whole genome shotgun (WGS) entry which is preliminary data.</text>
</comment>
<dbReference type="InterPro" id="IPR043129">
    <property type="entry name" value="ATPase_NBD"/>
</dbReference>
<reference evidence="2 3" key="1">
    <citation type="submission" date="2020-03" db="EMBL/GenBank/DDBJ databases">
        <title>Genomic Encyclopedia of Type Strains, Phase IV (KMG-IV): sequencing the most valuable type-strain genomes for metagenomic binning, comparative biology and taxonomic classification.</title>
        <authorList>
            <person name="Goeker M."/>
        </authorList>
    </citation>
    <scope>NUCLEOTIDE SEQUENCE [LARGE SCALE GENOMIC DNA]</scope>
    <source>
        <strain evidence="2 3">DSM 19867</strain>
    </source>
</reference>
<dbReference type="Gene3D" id="3.30.420.380">
    <property type="match status" value="1"/>
</dbReference>
<keyword evidence="3" id="KW-1185">Reference proteome</keyword>
<evidence type="ECO:0000313" key="3">
    <source>
        <dbReference type="Proteomes" id="UP000570514"/>
    </source>
</evidence>
<dbReference type="EMBL" id="JAASRM010000001">
    <property type="protein sequence ID" value="NIK88976.1"/>
    <property type="molecule type" value="Genomic_DNA"/>
</dbReference>
<dbReference type="AlphaFoldDB" id="A0A846MZW7"/>